<proteinExistence type="predicted"/>
<dbReference type="InterPro" id="IPR045012">
    <property type="entry name" value="NLP"/>
</dbReference>
<name>A0A5N6MN82_9ASTR</name>
<gene>
    <name evidence="2" type="ORF">E3N88_30934</name>
</gene>
<sequence>MEAMNSDNHFNIMLVIVCQLVPEIESVLREMFGKFNFREESGLLQFWACRTDPDSEEIGCNLVLTHLTCNPTQDLGLEDYRKRCLEKQYPFIGIETCVGNWLAGRAVQTGIADHRTIHHVVDQDDQHSVDVGARGQLVLPVFFDDSAENKLAGVIEYVTNVRKESYVEDFEQFHNLLKDKGLKSTYMGKTIKVVYDGDMIKFRLPLSAKFTDMLREVTKRFTGLENTKFRVEYVDKNGVCLPISSDEVLQICMKDSSLKGANFIKMHVYLEHIVF</sequence>
<dbReference type="GO" id="GO:0003700">
    <property type="term" value="F:DNA-binding transcription factor activity"/>
    <property type="evidence" value="ECO:0007669"/>
    <property type="project" value="InterPro"/>
</dbReference>
<evidence type="ECO:0000313" key="3">
    <source>
        <dbReference type="Proteomes" id="UP000326396"/>
    </source>
</evidence>
<dbReference type="Gene3D" id="3.10.20.90">
    <property type="entry name" value="Phosphatidylinositol 3-kinase Catalytic Subunit, Chain A, domain 1"/>
    <property type="match status" value="1"/>
</dbReference>
<feature type="domain" description="PB1" evidence="1">
    <location>
        <begin position="188"/>
        <end position="271"/>
    </location>
</feature>
<keyword evidence="3" id="KW-1185">Reference proteome</keyword>
<accession>A0A5N6MN82</accession>
<dbReference type="EMBL" id="SZYD01000015">
    <property type="protein sequence ID" value="KAD3641710.1"/>
    <property type="molecule type" value="Genomic_DNA"/>
</dbReference>
<dbReference type="SMART" id="SM00666">
    <property type="entry name" value="PB1"/>
    <property type="match status" value="1"/>
</dbReference>
<protein>
    <recommendedName>
        <fullName evidence="1">PB1 domain-containing protein</fullName>
    </recommendedName>
</protein>
<organism evidence="2 3">
    <name type="scientific">Mikania micrantha</name>
    <name type="common">bitter vine</name>
    <dbReference type="NCBI Taxonomy" id="192012"/>
    <lineage>
        <taxon>Eukaryota</taxon>
        <taxon>Viridiplantae</taxon>
        <taxon>Streptophyta</taxon>
        <taxon>Embryophyta</taxon>
        <taxon>Tracheophyta</taxon>
        <taxon>Spermatophyta</taxon>
        <taxon>Magnoliopsida</taxon>
        <taxon>eudicotyledons</taxon>
        <taxon>Gunneridae</taxon>
        <taxon>Pentapetalae</taxon>
        <taxon>asterids</taxon>
        <taxon>campanulids</taxon>
        <taxon>Asterales</taxon>
        <taxon>Asteraceae</taxon>
        <taxon>Asteroideae</taxon>
        <taxon>Heliantheae alliance</taxon>
        <taxon>Eupatorieae</taxon>
        <taxon>Mikania</taxon>
    </lineage>
</organism>
<comment type="caution">
    <text evidence="2">The sequence shown here is derived from an EMBL/GenBank/DDBJ whole genome shotgun (WGS) entry which is preliminary data.</text>
</comment>
<dbReference type="InterPro" id="IPR000270">
    <property type="entry name" value="PB1_dom"/>
</dbReference>
<dbReference type="PANTHER" id="PTHR32002:SF35">
    <property type="entry name" value="PROTEIN NLP6"/>
    <property type="match status" value="1"/>
</dbReference>
<dbReference type="Proteomes" id="UP000326396">
    <property type="component" value="Linkage Group LG5"/>
</dbReference>
<evidence type="ECO:0000313" key="2">
    <source>
        <dbReference type="EMBL" id="KAD3641710.1"/>
    </source>
</evidence>
<reference evidence="2 3" key="1">
    <citation type="submission" date="2019-05" db="EMBL/GenBank/DDBJ databases">
        <title>Mikania micrantha, genome provides insights into the molecular mechanism of rapid growth.</title>
        <authorList>
            <person name="Liu B."/>
        </authorList>
    </citation>
    <scope>NUCLEOTIDE SEQUENCE [LARGE SCALE GENOMIC DNA]</scope>
    <source>
        <strain evidence="2">NLD-2019</strain>
        <tissue evidence="2">Leaf</tissue>
    </source>
</reference>
<dbReference type="SUPFAM" id="SSF54277">
    <property type="entry name" value="CAD &amp; PB1 domains"/>
    <property type="match status" value="1"/>
</dbReference>
<evidence type="ECO:0000259" key="1">
    <source>
        <dbReference type="SMART" id="SM00666"/>
    </source>
</evidence>
<dbReference type="Pfam" id="PF00564">
    <property type="entry name" value="PB1"/>
    <property type="match status" value="1"/>
</dbReference>
<dbReference type="AlphaFoldDB" id="A0A5N6MN82"/>
<dbReference type="PANTHER" id="PTHR32002">
    <property type="entry name" value="PROTEIN NLP8"/>
    <property type="match status" value="1"/>
</dbReference>